<dbReference type="Pfam" id="PF00501">
    <property type="entry name" value="AMP-binding"/>
    <property type="match status" value="1"/>
</dbReference>
<dbReference type="Pfam" id="PF13193">
    <property type="entry name" value="AMP-binding_C"/>
    <property type="match status" value="1"/>
</dbReference>
<evidence type="ECO:0000259" key="2">
    <source>
        <dbReference type="Pfam" id="PF13193"/>
    </source>
</evidence>
<protein>
    <submittedName>
        <fullName evidence="3">AMP-dependent synthetase and ligase</fullName>
    </submittedName>
</protein>
<proteinExistence type="predicted"/>
<dbReference type="InterPro" id="IPR000873">
    <property type="entry name" value="AMP-dep_synth/lig_dom"/>
</dbReference>
<dbReference type="eggNOG" id="COG0318">
    <property type="taxonomic scope" value="Bacteria"/>
</dbReference>
<dbReference type="RefSeq" id="WP_052379271.1">
    <property type="nucleotide sequence ID" value="NZ_BBIO01000006.1"/>
</dbReference>
<dbReference type="PANTHER" id="PTHR43767">
    <property type="entry name" value="LONG-CHAIN-FATTY-ACID--COA LIGASE"/>
    <property type="match status" value="1"/>
</dbReference>
<dbReference type="InterPro" id="IPR050237">
    <property type="entry name" value="ATP-dep_AMP-bd_enzyme"/>
</dbReference>
<dbReference type="EMBL" id="BBIO01000006">
    <property type="protein sequence ID" value="GAK44896.1"/>
    <property type="molecule type" value="Genomic_DNA"/>
</dbReference>
<feature type="domain" description="AMP-binding enzyme C-terminal" evidence="2">
    <location>
        <begin position="434"/>
        <end position="512"/>
    </location>
</feature>
<sequence length="530" mass="56789">MAKSGSEQESALTPEEAAASGMVLALHAQLAPQRMAVASAAGTRSFGELNARANQLVRALRARGVAPGAGVALLCSNRPEFVETMAACQRGGYRITPINWHLTGKEIGYIVDNCEAEAFLADARFGAKAIEAAALAPGARVKLAIGGAIDGFEPYEAAVEGQAGGNLSDPQLGSQMLYTSGTTGHPKGVYRRTPPGPSPLLEKLRETAAFKPGEDAALVTGPLYHAAPLALNLLFPLASGVGTVLMDKWDAEETLALIEKHRITHTHVVPTMMHRMAGLPKAVREKYDLSSLRWMLHGAAPCPVHVKEEMIAWLGPVVFEYYAATEGGGVFIGPEEWLEKKGSVGRALPGVTVSIQDEAGRELPAGETGTVYFKAPDVGRFEYFKAPEKTEGAYRGSYFTMGDMGYIDEDGFIFLTGRSAELIISGGVNIYPAEIDQELLQHPAVADVATIGVPNEEWGEEVKAVVQVKEGIHAGPELAQELLAFAANRLPGFKRPRSIDFAEDLPRLPTGKIVRRQVRAPYWPVKGKSI</sequence>
<gene>
    <name evidence="3" type="ORF">M2A_1395</name>
</gene>
<organism evidence="3 4">
    <name type="scientific">Tepidicaulis marinus</name>
    <dbReference type="NCBI Taxonomy" id="1333998"/>
    <lineage>
        <taxon>Bacteria</taxon>
        <taxon>Pseudomonadati</taxon>
        <taxon>Pseudomonadota</taxon>
        <taxon>Alphaproteobacteria</taxon>
        <taxon>Hyphomicrobiales</taxon>
        <taxon>Parvibaculaceae</taxon>
        <taxon>Tepidicaulis</taxon>
    </lineage>
</organism>
<dbReference type="AlphaFoldDB" id="A0A081BA28"/>
<dbReference type="PANTHER" id="PTHR43767:SF1">
    <property type="entry name" value="NONRIBOSOMAL PEPTIDE SYNTHASE PES1 (EUROFUNG)-RELATED"/>
    <property type="match status" value="1"/>
</dbReference>
<dbReference type="Gene3D" id="3.30.300.30">
    <property type="match status" value="1"/>
</dbReference>
<keyword evidence="3" id="KW-0436">Ligase</keyword>
<name>A0A081BA28_9HYPH</name>
<dbReference type="STRING" id="1333998.M2A_1395"/>
<dbReference type="PROSITE" id="PS00455">
    <property type="entry name" value="AMP_BINDING"/>
    <property type="match status" value="1"/>
</dbReference>
<comment type="caution">
    <text evidence="3">The sequence shown here is derived from an EMBL/GenBank/DDBJ whole genome shotgun (WGS) entry which is preliminary data.</text>
</comment>
<dbReference type="InterPro" id="IPR020845">
    <property type="entry name" value="AMP-binding_CS"/>
</dbReference>
<dbReference type="Proteomes" id="UP000028702">
    <property type="component" value="Unassembled WGS sequence"/>
</dbReference>
<dbReference type="InterPro" id="IPR025110">
    <property type="entry name" value="AMP-bd_C"/>
</dbReference>
<dbReference type="InterPro" id="IPR042099">
    <property type="entry name" value="ANL_N_sf"/>
</dbReference>
<accession>A0A081BA28</accession>
<dbReference type="SUPFAM" id="SSF56801">
    <property type="entry name" value="Acetyl-CoA synthetase-like"/>
    <property type="match status" value="1"/>
</dbReference>
<evidence type="ECO:0000259" key="1">
    <source>
        <dbReference type="Pfam" id="PF00501"/>
    </source>
</evidence>
<dbReference type="GO" id="GO:0016878">
    <property type="term" value="F:acid-thiol ligase activity"/>
    <property type="evidence" value="ECO:0007669"/>
    <property type="project" value="UniProtKB-ARBA"/>
</dbReference>
<dbReference type="InterPro" id="IPR045851">
    <property type="entry name" value="AMP-bd_C_sf"/>
</dbReference>
<evidence type="ECO:0000313" key="4">
    <source>
        <dbReference type="Proteomes" id="UP000028702"/>
    </source>
</evidence>
<keyword evidence="4" id="KW-1185">Reference proteome</keyword>
<evidence type="ECO:0000313" key="3">
    <source>
        <dbReference type="EMBL" id="GAK44896.1"/>
    </source>
</evidence>
<dbReference type="Gene3D" id="3.40.50.12780">
    <property type="entry name" value="N-terminal domain of ligase-like"/>
    <property type="match status" value="1"/>
</dbReference>
<reference evidence="3 4" key="1">
    <citation type="submission" date="2014-07" db="EMBL/GenBank/DDBJ databases">
        <title>Tepidicaulis marinum gen. nov., sp. nov., a novel marine bacterium denitrifying nitrate to nitrous oxide strictly under microaerobic conditions.</title>
        <authorList>
            <person name="Takeuchi M."/>
            <person name="Yamagishi T."/>
            <person name="Kamagata Y."/>
            <person name="Oshima K."/>
            <person name="Hattori M."/>
            <person name="Katayama T."/>
            <person name="Hanada S."/>
            <person name="Tamaki H."/>
            <person name="Marumo K."/>
            <person name="Maeda H."/>
            <person name="Nedachi M."/>
            <person name="Iwasaki W."/>
            <person name="Suwa Y."/>
            <person name="Sakata S."/>
        </authorList>
    </citation>
    <scope>NUCLEOTIDE SEQUENCE [LARGE SCALE GENOMIC DNA]</scope>
    <source>
        <strain evidence="3 4">MA2</strain>
    </source>
</reference>
<feature type="domain" description="AMP-dependent synthetase/ligase" evidence="1">
    <location>
        <begin position="27"/>
        <end position="378"/>
    </location>
</feature>